<proteinExistence type="predicted"/>
<name>A0A7V8FRI3_9BURK</name>
<evidence type="ECO:0000313" key="2">
    <source>
        <dbReference type="EMBL" id="KAF1023346.1"/>
    </source>
</evidence>
<dbReference type="InterPro" id="IPR006860">
    <property type="entry name" value="FecR"/>
</dbReference>
<dbReference type="AlphaFoldDB" id="A0A7V8FRI3"/>
<evidence type="ECO:0000313" key="3">
    <source>
        <dbReference type="Proteomes" id="UP000461670"/>
    </source>
</evidence>
<comment type="caution">
    <text evidence="2">The sequence shown here is derived from an EMBL/GenBank/DDBJ whole genome shotgun (WGS) entry which is preliminary data.</text>
</comment>
<dbReference type="PANTHER" id="PTHR30273">
    <property type="entry name" value="PERIPLASMIC SIGNAL SENSOR AND SIGMA FACTOR ACTIVATOR FECR-RELATED"/>
    <property type="match status" value="1"/>
</dbReference>
<dbReference type="PANTHER" id="PTHR30273:SF2">
    <property type="entry name" value="PROTEIN FECR"/>
    <property type="match status" value="1"/>
</dbReference>
<reference evidence="3" key="1">
    <citation type="journal article" date="2020" name="MBio">
        <title>Horizontal gene transfer to a defensive symbiont with a reduced genome amongst a multipartite beetle microbiome.</title>
        <authorList>
            <person name="Waterworth S.C."/>
            <person name="Florez L.V."/>
            <person name="Rees E.R."/>
            <person name="Hertweck C."/>
            <person name="Kaltenpoth M."/>
            <person name="Kwan J.C."/>
        </authorList>
    </citation>
    <scope>NUCLEOTIDE SEQUENCE [LARGE SCALE GENOMIC DNA]</scope>
</reference>
<evidence type="ECO:0000259" key="1">
    <source>
        <dbReference type="Pfam" id="PF04773"/>
    </source>
</evidence>
<dbReference type="InterPro" id="IPR012373">
    <property type="entry name" value="Ferrdict_sens_TM"/>
</dbReference>
<accession>A0A7V8FRI3</accession>
<protein>
    <submittedName>
        <fullName evidence="2">Protein FecR</fullName>
    </submittedName>
</protein>
<dbReference type="EMBL" id="WNDQ01000005">
    <property type="protein sequence ID" value="KAF1023346.1"/>
    <property type="molecule type" value="Genomic_DNA"/>
</dbReference>
<dbReference type="Pfam" id="PF04773">
    <property type="entry name" value="FecR"/>
    <property type="match status" value="1"/>
</dbReference>
<feature type="domain" description="FecR protein" evidence="1">
    <location>
        <begin position="25"/>
        <end position="106"/>
    </location>
</feature>
<organism evidence="2 3">
    <name type="scientific">Paracidovorax wautersii</name>
    <dbReference type="NCBI Taxonomy" id="1177982"/>
    <lineage>
        <taxon>Bacteria</taxon>
        <taxon>Pseudomonadati</taxon>
        <taxon>Pseudomonadota</taxon>
        <taxon>Betaproteobacteria</taxon>
        <taxon>Burkholderiales</taxon>
        <taxon>Comamonadaceae</taxon>
        <taxon>Paracidovorax</taxon>
    </lineage>
</organism>
<gene>
    <name evidence="2" type="primary">fecR_2</name>
    <name evidence="2" type="ORF">GAK30_00549</name>
</gene>
<dbReference type="Gene3D" id="2.60.120.1440">
    <property type="match status" value="1"/>
</dbReference>
<dbReference type="GO" id="GO:0016989">
    <property type="term" value="F:sigma factor antagonist activity"/>
    <property type="evidence" value="ECO:0007669"/>
    <property type="project" value="TreeGrafter"/>
</dbReference>
<dbReference type="Proteomes" id="UP000461670">
    <property type="component" value="Unassembled WGS sequence"/>
</dbReference>
<sequence length="233" mass="24507">MIAATAGTAGLVANRFAPLAELTADLYTDTGQHREFALADGTTVLLDARSAVDTPAPGLLRLRAGALIASQPGARGEGLQIQTPHGRIVCGPAQAHCRLKKDATEVVGLDHTLRVQPQAGAATALRAGEGLRLTAAGTQRLPGHASDRAAWRDGMLAAEDWPLGDVVEALRAYYPGLIRVSEAAAAVRVFGIFRLDVEEALQTLAYTRPVQVHRLGRWLVTIDIDTARAAAAG</sequence>